<dbReference type="EMBL" id="CAICTM010000352">
    <property type="protein sequence ID" value="CAB9508600.1"/>
    <property type="molecule type" value="Genomic_DNA"/>
</dbReference>
<evidence type="ECO:0000313" key="4">
    <source>
        <dbReference type="EMBL" id="CAB9508600.1"/>
    </source>
</evidence>
<dbReference type="InterPro" id="IPR001202">
    <property type="entry name" value="WW_dom"/>
</dbReference>
<name>A0A9N8HDQ4_9STRA</name>
<accession>A0A9N8HDQ4</accession>
<evidence type="ECO:0000313" key="5">
    <source>
        <dbReference type="Proteomes" id="UP001153069"/>
    </source>
</evidence>
<dbReference type="AlphaFoldDB" id="A0A9N8HDQ4"/>
<feature type="compositionally biased region" description="Low complexity" evidence="1">
    <location>
        <begin position="261"/>
        <end position="276"/>
    </location>
</feature>
<feature type="signal peptide" evidence="2">
    <location>
        <begin position="1"/>
        <end position="21"/>
    </location>
</feature>
<protein>
    <submittedName>
        <fullName evidence="4">WW domain</fullName>
    </submittedName>
</protein>
<feature type="compositionally biased region" description="Low complexity" evidence="1">
    <location>
        <begin position="287"/>
        <end position="309"/>
    </location>
</feature>
<dbReference type="PROSITE" id="PS01159">
    <property type="entry name" value="WW_DOMAIN_1"/>
    <property type="match status" value="3"/>
</dbReference>
<dbReference type="Proteomes" id="UP001153069">
    <property type="component" value="Unassembled WGS sequence"/>
</dbReference>
<dbReference type="InterPro" id="IPR036020">
    <property type="entry name" value="WW_dom_sf"/>
</dbReference>
<sequence>MLVARKLVLALAMLASSGVSGFTIYSPLKKPPSTTTKLFGIRCENKYYQLEEMEDKENATTELFLREDGTVLIGDTDGPLWDSATGYWQVKPGTDDFTMNICKKFKTGKKGSDMGEFEFEVIRSFDGDMTHVGESVAITGKMTNGDPSSSKQEVGFFNMIDATDDRKDKRSDARPGVKGEKDVTIVEKKNDASGTHKGAEGWVIPSGQPQVMDSNPQQTAAANGLPFGWEEHFDPGQNAPYYVDTTTGNTQWERPQGGGQQQSFGGQQQQQSFGGQNDYSFGGGGAQQQQEQQATATFPQQQQQQQTATDLPPGWEEHFDPGQNAAYYVETATGATQWERPGLQQQQQQLGNLPMGWEEHFDPAQQRYFYLNTLTGGTQWDRPQ</sequence>
<proteinExistence type="predicted"/>
<dbReference type="SUPFAM" id="SSF51045">
    <property type="entry name" value="WW domain"/>
    <property type="match status" value="3"/>
</dbReference>
<feature type="compositionally biased region" description="Polar residues" evidence="1">
    <location>
        <begin position="244"/>
        <end position="253"/>
    </location>
</feature>
<feature type="domain" description="WW" evidence="3">
    <location>
        <begin position="351"/>
        <end position="384"/>
    </location>
</feature>
<keyword evidence="5" id="KW-1185">Reference proteome</keyword>
<reference evidence="4" key="1">
    <citation type="submission" date="2020-06" db="EMBL/GenBank/DDBJ databases">
        <authorList>
            <consortium name="Plant Systems Biology data submission"/>
        </authorList>
    </citation>
    <scope>NUCLEOTIDE SEQUENCE</scope>
    <source>
        <strain evidence="4">D6</strain>
    </source>
</reference>
<dbReference type="Pfam" id="PF00397">
    <property type="entry name" value="WW"/>
    <property type="match status" value="3"/>
</dbReference>
<dbReference type="PANTHER" id="PTHR47852:SF2">
    <property type="entry name" value="WW DOMAIN-CONTAINING PROTEIN"/>
    <property type="match status" value="1"/>
</dbReference>
<dbReference type="PANTHER" id="PTHR47852">
    <property type="entry name" value="OS06G0298400 PROTEIN"/>
    <property type="match status" value="1"/>
</dbReference>
<feature type="domain" description="WW" evidence="3">
    <location>
        <begin position="223"/>
        <end position="257"/>
    </location>
</feature>
<dbReference type="PROSITE" id="PS50020">
    <property type="entry name" value="WW_DOMAIN_2"/>
    <property type="match status" value="3"/>
</dbReference>
<feature type="region of interest" description="Disordered" evidence="1">
    <location>
        <begin position="228"/>
        <end position="320"/>
    </location>
</feature>
<evidence type="ECO:0000256" key="1">
    <source>
        <dbReference type="SAM" id="MobiDB-lite"/>
    </source>
</evidence>
<dbReference type="CDD" id="cd00201">
    <property type="entry name" value="WW"/>
    <property type="match status" value="3"/>
</dbReference>
<dbReference type="Gene3D" id="2.20.70.10">
    <property type="match status" value="3"/>
</dbReference>
<evidence type="ECO:0000256" key="2">
    <source>
        <dbReference type="SAM" id="SignalP"/>
    </source>
</evidence>
<dbReference type="OrthoDB" id="42858at2759"/>
<gene>
    <name evidence="4" type="ORF">SEMRO_353_G124550.1</name>
</gene>
<dbReference type="SMART" id="SM00456">
    <property type="entry name" value="WW"/>
    <property type="match status" value="3"/>
</dbReference>
<keyword evidence="2" id="KW-0732">Signal</keyword>
<organism evidence="4 5">
    <name type="scientific">Seminavis robusta</name>
    <dbReference type="NCBI Taxonomy" id="568900"/>
    <lineage>
        <taxon>Eukaryota</taxon>
        <taxon>Sar</taxon>
        <taxon>Stramenopiles</taxon>
        <taxon>Ochrophyta</taxon>
        <taxon>Bacillariophyta</taxon>
        <taxon>Bacillariophyceae</taxon>
        <taxon>Bacillariophycidae</taxon>
        <taxon>Naviculales</taxon>
        <taxon>Naviculaceae</taxon>
        <taxon>Seminavis</taxon>
    </lineage>
</organism>
<evidence type="ECO:0000259" key="3">
    <source>
        <dbReference type="PROSITE" id="PS50020"/>
    </source>
</evidence>
<feature type="chain" id="PRO_5040287818" evidence="2">
    <location>
        <begin position="22"/>
        <end position="384"/>
    </location>
</feature>
<feature type="domain" description="WW" evidence="3">
    <location>
        <begin position="309"/>
        <end position="343"/>
    </location>
</feature>
<comment type="caution">
    <text evidence="4">The sequence shown here is derived from an EMBL/GenBank/DDBJ whole genome shotgun (WGS) entry which is preliminary data.</text>
</comment>